<accession>A0A0G1XM66</accession>
<reference evidence="2 3" key="1">
    <citation type="journal article" date="2015" name="Nature">
        <title>rRNA introns, odd ribosomes, and small enigmatic genomes across a large radiation of phyla.</title>
        <authorList>
            <person name="Brown C.T."/>
            <person name="Hug L.A."/>
            <person name="Thomas B.C."/>
            <person name="Sharon I."/>
            <person name="Castelle C.J."/>
            <person name="Singh A."/>
            <person name="Wilkins M.J."/>
            <person name="Williams K.H."/>
            <person name="Banfield J.F."/>
        </authorList>
    </citation>
    <scope>NUCLEOTIDE SEQUENCE [LARGE SCALE GENOMIC DNA]</scope>
</reference>
<dbReference type="EMBL" id="LCRI01000025">
    <property type="protein sequence ID" value="KKW32378.1"/>
    <property type="molecule type" value="Genomic_DNA"/>
</dbReference>
<evidence type="ECO:0000313" key="3">
    <source>
        <dbReference type="Proteomes" id="UP000034711"/>
    </source>
</evidence>
<proteinExistence type="predicted"/>
<organism evidence="2 3">
    <name type="scientific">Candidatus Uhrbacteria bacterium GW2011_GWA2_53_10</name>
    <dbReference type="NCBI Taxonomy" id="1618980"/>
    <lineage>
        <taxon>Bacteria</taxon>
        <taxon>Candidatus Uhriibacteriota</taxon>
    </lineage>
</organism>
<evidence type="ECO:0000313" key="2">
    <source>
        <dbReference type="EMBL" id="KKW32378.1"/>
    </source>
</evidence>
<name>A0A0G1XM66_9BACT</name>
<evidence type="ECO:0000256" key="1">
    <source>
        <dbReference type="SAM" id="Phobius"/>
    </source>
</evidence>
<gene>
    <name evidence="2" type="ORF">UY77_C0025G0004</name>
</gene>
<feature type="transmembrane region" description="Helical" evidence="1">
    <location>
        <begin position="363"/>
        <end position="384"/>
    </location>
</feature>
<keyword evidence="1" id="KW-0472">Membrane</keyword>
<dbReference type="Proteomes" id="UP000034711">
    <property type="component" value="Unassembled WGS sequence"/>
</dbReference>
<keyword evidence="1" id="KW-1133">Transmembrane helix</keyword>
<protein>
    <submittedName>
        <fullName evidence="2">Uncharacterized protein</fullName>
    </submittedName>
</protein>
<dbReference type="AlphaFoldDB" id="A0A0G1XM66"/>
<keyword evidence="1" id="KW-0812">Transmembrane</keyword>
<sequence>MSEDAHGHGGEHSTDAHEKVVFHPGKIDAPLEQLLGVIVGSKSAALHRPDEDMITVSDTVSVAASVYETIRNTLEYDEEHLLRRNAIRRIVKRRIEEEDAKQLAADVLRELIWARYLSNKKVPERMMDVLAGIFEKYRPLFAELRELQRDRERAFEWLTDMLSTEIEYALVPPLADEALASVAYQTLKDRVVWSSPLIAEADRDMQLYIAVHRMVLKSNVATLRFRLFTLYYPQWTRIKHTDALVHDVSVHLPTIIQSIERQIKHPGAEPIARLVRRHTIIFHLLRDVAEDNPGALRGVVETGDVASLDAALTKAIRARYKRFHNRLRRSVFRAVLFLLFTKTLLAVLIELPYEQIVLQTTDTLPLFVNILFHPLLLGVLGLTVRLPEKKNTQQILDKIHALLHMGKDFTVTFKTRRPWAAGAAGGIFKFLYGVMFLITVGLITWILQSFGFHTLSIVLFIFFLSLVMFFGYKIRSGKKDLMVIEQTGGFLGFLSDLMFLPVIRVGRWLAMRAPRINIFLFFFDFIIEAPFKGMIRLAESWIAFLREKKEEI</sequence>
<comment type="caution">
    <text evidence="2">The sequence shown here is derived from an EMBL/GenBank/DDBJ whole genome shotgun (WGS) entry which is preliminary data.</text>
</comment>
<feature type="transmembrane region" description="Helical" evidence="1">
    <location>
        <begin position="426"/>
        <end position="446"/>
    </location>
</feature>
<feature type="transmembrane region" description="Helical" evidence="1">
    <location>
        <begin position="331"/>
        <end position="351"/>
    </location>
</feature>
<feature type="transmembrane region" description="Helical" evidence="1">
    <location>
        <begin position="452"/>
        <end position="471"/>
    </location>
</feature>